<dbReference type="InterPro" id="IPR011990">
    <property type="entry name" value="TPR-like_helical_dom_sf"/>
</dbReference>
<dbReference type="PANTHER" id="PTHR19959">
    <property type="entry name" value="KINESIN LIGHT CHAIN"/>
    <property type="match status" value="1"/>
</dbReference>
<reference evidence="1 2" key="1">
    <citation type="submission" date="2020-04" db="EMBL/GenBank/DDBJ databases">
        <title>MicrobeNet Type strains.</title>
        <authorList>
            <person name="Nicholson A.C."/>
        </authorList>
    </citation>
    <scope>NUCLEOTIDE SEQUENCE [LARGE SCALE GENOMIC DNA]</scope>
    <source>
        <strain evidence="1 2">JCM 3332</strain>
    </source>
</reference>
<dbReference type="EMBL" id="JAAXOT010000001">
    <property type="protein sequence ID" value="NKY54979.1"/>
    <property type="molecule type" value="Genomic_DNA"/>
</dbReference>
<evidence type="ECO:0000313" key="2">
    <source>
        <dbReference type="Proteomes" id="UP000570678"/>
    </source>
</evidence>
<dbReference type="PANTHER" id="PTHR19959:SF119">
    <property type="entry name" value="FUNGAL LIPASE-LIKE DOMAIN-CONTAINING PROTEIN"/>
    <property type="match status" value="1"/>
</dbReference>
<dbReference type="SUPFAM" id="SSF48452">
    <property type="entry name" value="TPR-like"/>
    <property type="match status" value="5"/>
</dbReference>
<gene>
    <name evidence="1" type="ORF">HGA15_02155</name>
</gene>
<evidence type="ECO:0008006" key="3">
    <source>
        <dbReference type="Google" id="ProtNLM"/>
    </source>
</evidence>
<organism evidence="1 2">
    <name type="scientific">Nocardia flavorosea</name>
    <dbReference type="NCBI Taxonomy" id="53429"/>
    <lineage>
        <taxon>Bacteria</taxon>
        <taxon>Bacillati</taxon>
        <taxon>Actinomycetota</taxon>
        <taxon>Actinomycetes</taxon>
        <taxon>Mycobacteriales</taxon>
        <taxon>Nocardiaceae</taxon>
        <taxon>Nocardia</taxon>
    </lineage>
</organism>
<evidence type="ECO:0000313" key="1">
    <source>
        <dbReference type="EMBL" id="NKY54979.1"/>
    </source>
</evidence>
<proteinExistence type="predicted"/>
<dbReference type="Gene3D" id="1.25.40.10">
    <property type="entry name" value="Tetratricopeptide repeat domain"/>
    <property type="match status" value="5"/>
</dbReference>
<accession>A0A846YDV5</accession>
<sequence length="1457" mass="159126">MVDTEFADSGRVFGNSLVPACPHEFAEALPLLLADAVWSIARRTDRSTADDVLAALDHWSGHPEVSRAAAALALRVSFDFEEFVALHRALTAAARTAWLSESSPWCVVESLHDRAEDAETEGACGLAADLLDLAIELCEGSAERDRAVTQLDELLPTLIVVLAQTTVAAHDAGRLARTTRAVLRQIDVLEARTGDEGDLPRKELAEAHRIAAEYTACTEGTEEAIGHSEASVLRYEELMAEEGPAVLGRLNFMWKSHIALLERFGEAAAAHKWERHRIGIVREMATGDLTRHSDLTRVLGVSARLELWAEAAALSARLVAATSAEVDSGRSSGLTAARRLRDHGNYLHRAGRPAEARAAWHRAVEVQARAAAGADNEMAVVTTGYRTIVSMAEKVGDPDAAVEFGAGLVAVRLCFADSDATAHLAAAVDELRAQAQRLRRAGRHADASDTAEQAVAAARELTELDAERYRPNLSWALTCATRMHMQSSRTDDAEQRAQQAVEVLDHLARDEPGRYQVSLANALHNRAIIYNRRRDHRAARGPLTRAVVLYEDAPGDENEASLANVLCTCSITDAALRRFEEALVAATRAERIYTRLAEQQPDTYLPDLAYALNRLASVYEDMADSGPVVPLATRVLEICEQLPEGPARDDTRASALHRMVRTLHRQGRPAEALTYSTLLVELRERMTAADPVGGRDDLIIALGNHAMCLSETGALREALAYSRRGVDLARRAMADDHRRYRRELAAALNRHAENLRADGAFDEAITVSFEAVGCYEVLLKENREWYAEAAARCFDHHAIQLGAVGRNEDAVLAGARGVELLEELVTGNPSLFGALLSGVLVNQEIRLARLDRIAEAVVCAERAVQLLDELTGGGRRDLVPDLLHVLYRYSASLARSGRHADAVAAQERAVRIAAAEAAGEPGRDGAALARATARLASRLVEAGRWEEGGERSRAAVRLWRAAAGNNPEHQLPELAAALGQHAEFCREHRDWLEAAEYSEQAAAVYERLSSRFAGDYRDEWALSVEYTAWAFESAGRHDSSSSAIDRALAIRRQAAAEAAGAGLPALAHSEGWAARLRISLDEQERAARHWEHSAALYEEAINAGRDDLVPALLDMHHRYANQLGRFGHRLEAVPAMAEAVRWALRLVAADRTRYLGRLAGALRDQTLTLGEAGRRQEALTVARAALSLGQEFATVDTGDRRRHIADGHDLMADSLAEVGRLTEALEHSVRAVSHWEELAAETGEPSEDLAWALWHRGRWLHELDPADDEILRLSHRAVDLYERICAEKSDRTRFLAGALVDHARHLASADKHRDALESSSRAVAIWETLAAAEPRRYRPELAVCLRGHSLHSVGLGHDDEALEYARRALRLTEEVVDLAPARFAPELAAACGVTAGLLAQRDPGAAIVLADRSSALYQKLADSEPAVFGPRSIRARHRAAGLRARSAAGEDDPRRSM</sequence>
<dbReference type="Proteomes" id="UP000570678">
    <property type="component" value="Unassembled WGS sequence"/>
</dbReference>
<keyword evidence="2" id="KW-1185">Reference proteome</keyword>
<name>A0A846YDV5_9NOCA</name>
<dbReference type="RefSeq" id="WP_062970614.1">
    <property type="nucleotide sequence ID" value="NZ_JAAXOT010000001.1"/>
</dbReference>
<protein>
    <recommendedName>
        <fullName evidence="3">Tetratricopeptide repeat protein</fullName>
    </recommendedName>
</protein>
<comment type="caution">
    <text evidence="1">The sequence shown here is derived from an EMBL/GenBank/DDBJ whole genome shotgun (WGS) entry which is preliminary data.</text>
</comment>